<feature type="transmembrane region" description="Helical" evidence="1">
    <location>
        <begin position="163"/>
        <end position="184"/>
    </location>
</feature>
<organism evidence="3 4">
    <name type="scientific">Suillus discolor</name>
    <dbReference type="NCBI Taxonomy" id="1912936"/>
    <lineage>
        <taxon>Eukaryota</taxon>
        <taxon>Fungi</taxon>
        <taxon>Dikarya</taxon>
        <taxon>Basidiomycota</taxon>
        <taxon>Agaricomycotina</taxon>
        <taxon>Agaricomycetes</taxon>
        <taxon>Agaricomycetidae</taxon>
        <taxon>Boletales</taxon>
        <taxon>Suillineae</taxon>
        <taxon>Suillaceae</taxon>
        <taxon>Suillus</taxon>
    </lineage>
</organism>
<accession>A0A9P7JLM6</accession>
<keyword evidence="4" id="KW-1185">Reference proteome</keyword>
<evidence type="ECO:0000256" key="1">
    <source>
        <dbReference type="SAM" id="Phobius"/>
    </source>
</evidence>
<name>A0A9P7JLM6_9AGAM</name>
<evidence type="ECO:0000313" key="4">
    <source>
        <dbReference type="Proteomes" id="UP000823399"/>
    </source>
</evidence>
<feature type="transmembrane region" description="Helical" evidence="1">
    <location>
        <begin position="6"/>
        <end position="28"/>
    </location>
</feature>
<feature type="transmembrane region" description="Helical" evidence="1">
    <location>
        <begin position="48"/>
        <end position="69"/>
    </location>
</feature>
<comment type="caution">
    <text evidence="3">The sequence shown here is derived from an EMBL/GenBank/DDBJ whole genome shotgun (WGS) entry which is preliminary data.</text>
</comment>
<protein>
    <recommendedName>
        <fullName evidence="2">DUF6533 domain-containing protein</fullName>
    </recommendedName>
</protein>
<dbReference type="RefSeq" id="XP_041285353.1">
    <property type="nucleotide sequence ID" value="XM_041444372.1"/>
</dbReference>
<proteinExistence type="predicted"/>
<dbReference type="AlphaFoldDB" id="A0A9P7JLM6"/>
<dbReference type="OrthoDB" id="2679643at2759"/>
<feature type="transmembrane region" description="Helical" evidence="1">
    <location>
        <begin position="81"/>
        <end position="102"/>
    </location>
</feature>
<keyword evidence="1" id="KW-0812">Transmembrane</keyword>
<keyword evidence="1" id="KW-1133">Transmembrane helix</keyword>
<dbReference type="Pfam" id="PF20151">
    <property type="entry name" value="DUF6533"/>
    <property type="match status" value="1"/>
</dbReference>
<keyword evidence="1" id="KW-0472">Membrane</keyword>
<dbReference type="EMBL" id="JABBWM010000128">
    <property type="protein sequence ID" value="KAG2087831.1"/>
    <property type="molecule type" value="Genomic_DNA"/>
</dbReference>
<evidence type="ECO:0000259" key="2">
    <source>
        <dbReference type="Pfam" id="PF20151"/>
    </source>
</evidence>
<feature type="transmembrane region" description="Helical" evidence="1">
    <location>
        <begin position="114"/>
        <end position="137"/>
    </location>
</feature>
<gene>
    <name evidence="3" type="ORF">F5147DRAFT_841388</name>
</gene>
<feature type="domain" description="DUF6533" evidence="2">
    <location>
        <begin position="19"/>
        <end position="59"/>
    </location>
</feature>
<sequence>MSPQTASAYSASMGLALTSFTLIVYDHAITLDQEINFFWSGSWSASRALYLSIRYLALIQACLTLYGIAGPVNTLSSAVTNLLLIGGYVISFMVLILCQCVVTLRVWHLFFRSYLIRWLAVTILVICAAGTVIVGSVEFNPIKTALRITLIAEIPTQSPPFVFAMYLPSLVVHTAMLLLTMYRFRVSPKVLQQRGIIHRFVKEGILMYTFAAGSLLYEIIGLSMTKPKEISVYYPALREGIAVATTAVSVCRAMLSIRSLAATYHVDPAWLLNYAELSRVQWRRGANEGEIFVEASDMDAGPPFKLLGMSAGRTEGEGVV</sequence>
<dbReference type="Proteomes" id="UP000823399">
    <property type="component" value="Unassembled WGS sequence"/>
</dbReference>
<feature type="transmembrane region" description="Helical" evidence="1">
    <location>
        <begin position="205"/>
        <end position="224"/>
    </location>
</feature>
<dbReference type="GeneID" id="64706631"/>
<evidence type="ECO:0000313" key="3">
    <source>
        <dbReference type="EMBL" id="KAG2087831.1"/>
    </source>
</evidence>
<dbReference type="InterPro" id="IPR045340">
    <property type="entry name" value="DUF6533"/>
</dbReference>
<reference evidence="3" key="1">
    <citation type="journal article" date="2020" name="New Phytol.">
        <title>Comparative genomics reveals dynamic genome evolution in host specialist ectomycorrhizal fungi.</title>
        <authorList>
            <person name="Lofgren L.A."/>
            <person name="Nguyen N.H."/>
            <person name="Vilgalys R."/>
            <person name="Ruytinx J."/>
            <person name="Liao H.L."/>
            <person name="Branco S."/>
            <person name="Kuo A."/>
            <person name="LaButti K."/>
            <person name="Lipzen A."/>
            <person name="Andreopoulos W."/>
            <person name="Pangilinan J."/>
            <person name="Riley R."/>
            <person name="Hundley H."/>
            <person name="Na H."/>
            <person name="Barry K."/>
            <person name="Grigoriev I.V."/>
            <person name="Stajich J.E."/>
            <person name="Kennedy P.G."/>
        </authorList>
    </citation>
    <scope>NUCLEOTIDE SEQUENCE</scope>
    <source>
        <strain evidence="3">FC423</strain>
    </source>
</reference>